<evidence type="ECO:0000256" key="3">
    <source>
        <dbReference type="ARBA" id="ARBA00022729"/>
    </source>
</evidence>
<dbReference type="PANTHER" id="PTHR30061">
    <property type="entry name" value="MALTOSE-BINDING PERIPLASMIC PROTEIN"/>
    <property type="match status" value="1"/>
</dbReference>
<name>A0ABM5LRS1_THEM3</name>
<accession>A0ABM5LRS1</accession>
<keyword evidence="5" id="KW-1185">Reference proteome</keyword>
<dbReference type="EMBL" id="CP002032">
    <property type="protein sequence ID" value="ADH61406.1"/>
    <property type="molecule type" value="Genomic_DNA"/>
</dbReference>
<evidence type="ECO:0000313" key="5">
    <source>
        <dbReference type="Proteomes" id="UP000002064"/>
    </source>
</evidence>
<dbReference type="PANTHER" id="PTHR30061:SF50">
    <property type="entry name" value="MALTOSE_MALTODEXTRIN-BINDING PERIPLASMIC PROTEIN"/>
    <property type="match status" value="1"/>
</dbReference>
<organism evidence="4 5">
    <name type="scientific">Thermoanaerobacter mathranii subsp. mathranii (strain DSM 11426 / CCUG 53645 / CIP 108742 / A3)</name>
    <dbReference type="NCBI Taxonomy" id="583358"/>
    <lineage>
        <taxon>Bacteria</taxon>
        <taxon>Bacillati</taxon>
        <taxon>Bacillota</taxon>
        <taxon>Clostridia</taxon>
        <taxon>Thermoanaerobacterales</taxon>
        <taxon>Thermoanaerobacteraceae</taxon>
        <taxon>Thermoanaerobacter</taxon>
    </lineage>
</organism>
<dbReference type="PROSITE" id="PS51257">
    <property type="entry name" value="PROKAR_LIPOPROTEIN"/>
    <property type="match status" value="1"/>
</dbReference>
<dbReference type="CDD" id="cd14748">
    <property type="entry name" value="PBP2_UgpB"/>
    <property type="match status" value="1"/>
</dbReference>
<comment type="similarity">
    <text evidence="1">Belongs to the bacterial solute-binding protein 1 family.</text>
</comment>
<dbReference type="Pfam" id="PF01547">
    <property type="entry name" value="SBP_bac_1"/>
    <property type="match status" value="1"/>
</dbReference>
<protein>
    <submittedName>
        <fullName evidence="4">Extracellular solute-binding protein family 1</fullName>
    </submittedName>
</protein>
<gene>
    <name evidence="4" type="ordered locus">Tmath_1701</name>
</gene>
<evidence type="ECO:0000256" key="2">
    <source>
        <dbReference type="ARBA" id="ARBA00022448"/>
    </source>
</evidence>
<evidence type="ECO:0000313" key="4">
    <source>
        <dbReference type="EMBL" id="ADH61406.1"/>
    </source>
</evidence>
<sequence length="457" mass="51503">MGKTKKYISVMLVITFVLTILFSGCRQKTSQMTEETSPSQTNSSQKKIEVVFWHNMNALTDRQSIEDAVQTFNKEHPSIEVKAVLVPGTETDATKLMTAVAAGEGPDVYYLDRFTVAQRAHAGILEPLEDYLKELGTNIDELKNKFFDFAIEESTYKGKLYALPWDTDARVLYYNKKLFKEAGLDPEKPPQTIAELDEYAKRLTKIQRGKILQIGFIPWRGQGWPYTWGWVFGGKFYDPENKKFTFADDPKILDALEWEKTYAVEYGIKNIDSFFAAFGQGGAGAEPVDPFIMGKEAMRIDGNWLLSTLRKFADPKVCEWGIAPIPYPDGGEKGSTWAGGWSLVIPKGAKHPKEAAEFIQWMATKGAIKYAKDTAHFSAIKEGTLRVVEEDPDQNLFYELLNGPNAHSRPVIPIGALVWDELVNAWNDALYGKKTPRQTLKDAQEKVQKELDKALSE</sequence>
<keyword evidence="2" id="KW-0813">Transport</keyword>
<dbReference type="SUPFAM" id="SSF53850">
    <property type="entry name" value="Periplasmic binding protein-like II"/>
    <property type="match status" value="1"/>
</dbReference>
<dbReference type="Gene3D" id="3.40.190.10">
    <property type="entry name" value="Periplasmic binding protein-like II"/>
    <property type="match status" value="2"/>
</dbReference>
<proteinExistence type="inferred from homology"/>
<keyword evidence="3" id="KW-0732">Signal</keyword>
<dbReference type="RefSeq" id="WP_013150637.1">
    <property type="nucleotide sequence ID" value="NC_014209.1"/>
</dbReference>
<reference evidence="4 5" key="1">
    <citation type="submission" date="2010-05" db="EMBL/GenBank/DDBJ databases">
        <title>Complete sequence of Thermoanaerobacter mathranii subsp. mathranii mathranii str. A3.</title>
        <authorList>
            <consortium name="US DOE Joint Genome Institute"/>
            <person name="Lucas S."/>
            <person name="Copeland A."/>
            <person name="Lapidus A."/>
            <person name="Cheng J.-F."/>
            <person name="Bruce D."/>
            <person name="Goodwin L."/>
            <person name="Pitluck S."/>
            <person name="Held B."/>
            <person name="Detter J.C."/>
            <person name="Han C."/>
            <person name="Tapia R."/>
            <person name="Land M."/>
            <person name="Hauser L."/>
            <person name="Kyrpides N."/>
            <person name="Mikhailova N."/>
            <person name="Zhou J."/>
            <person name="Hemme C."/>
            <person name="Woyke T."/>
        </authorList>
    </citation>
    <scope>NUCLEOTIDE SEQUENCE [LARGE SCALE GENOMIC DNA]</scope>
    <source>
        <strain evidence="4 5">A3</strain>
    </source>
</reference>
<dbReference type="InterPro" id="IPR006059">
    <property type="entry name" value="SBP"/>
</dbReference>
<evidence type="ECO:0000256" key="1">
    <source>
        <dbReference type="ARBA" id="ARBA00008520"/>
    </source>
</evidence>
<dbReference type="Proteomes" id="UP000002064">
    <property type="component" value="Chromosome"/>
</dbReference>